<keyword evidence="1" id="KW-0339">Growth factor</keyword>
<dbReference type="EMBL" id="JACEEZ010001592">
    <property type="protein sequence ID" value="KAG0729021.1"/>
    <property type="molecule type" value="Genomic_DNA"/>
</dbReference>
<protein>
    <recommendedName>
        <fullName evidence="3">Platelet-derived growth factor (PDGF) family profile domain-containing protein</fullName>
    </recommendedName>
</protein>
<evidence type="ECO:0000313" key="5">
    <source>
        <dbReference type="Proteomes" id="UP000770661"/>
    </source>
</evidence>
<evidence type="ECO:0000256" key="1">
    <source>
        <dbReference type="RuleBase" id="RU003818"/>
    </source>
</evidence>
<evidence type="ECO:0000259" key="3">
    <source>
        <dbReference type="PROSITE" id="PS50278"/>
    </source>
</evidence>
<dbReference type="SMART" id="SM00141">
    <property type="entry name" value="PDGF"/>
    <property type="match status" value="1"/>
</dbReference>
<feature type="compositionally biased region" description="Polar residues" evidence="2">
    <location>
        <begin position="124"/>
        <end position="133"/>
    </location>
</feature>
<dbReference type="InterPro" id="IPR000072">
    <property type="entry name" value="PDGF/VEGF_dom"/>
</dbReference>
<dbReference type="AlphaFoldDB" id="A0A8J4YV81"/>
<dbReference type="GO" id="GO:0008083">
    <property type="term" value="F:growth factor activity"/>
    <property type="evidence" value="ECO:0007669"/>
    <property type="project" value="UniProtKB-KW"/>
</dbReference>
<dbReference type="Gene3D" id="2.10.90.10">
    <property type="entry name" value="Cystine-knot cytokines"/>
    <property type="match status" value="1"/>
</dbReference>
<dbReference type="PROSITE" id="PS50278">
    <property type="entry name" value="PDGF_2"/>
    <property type="match status" value="1"/>
</dbReference>
<feature type="domain" description="Platelet-derived growth factor (PDGF) family profile" evidence="3">
    <location>
        <begin position="48"/>
        <end position="174"/>
    </location>
</feature>
<dbReference type="Proteomes" id="UP000770661">
    <property type="component" value="Unassembled WGS sequence"/>
</dbReference>
<reference evidence="4" key="1">
    <citation type="submission" date="2020-07" db="EMBL/GenBank/DDBJ databases">
        <title>The High-quality genome of the commercially important snow crab, Chionoecetes opilio.</title>
        <authorList>
            <person name="Jeong J.-H."/>
            <person name="Ryu S."/>
        </authorList>
    </citation>
    <scope>NUCLEOTIDE SEQUENCE</scope>
    <source>
        <strain evidence="4">MADBK_172401_WGS</strain>
        <tissue evidence="4">Digestive gland</tissue>
    </source>
</reference>
<dbReference type="Pfam" id="PF00341">
    <property type="entry name" value="PDGF"/>
    <property type="match status" value="1"/>
</dbReference>
<dbReference type="OrthoDB" id="8878063at2759"/>
<dbReference type="SUPFAM" id="SSF57501">
    <property type="entry name" value="Cystine-knot cytokines"/>
    <property type="match status" value="1"/>
</dbReference>
<evidence type="ECO:0000313" key="4">
    <source>
        <dbReference type="EMBL" id="KAG0729021.1"/>
    </source>
</evidence>
<name>A0A8J4YV81_CHIOP</name>
<proteinExistence type="inferred from homology"/>
<sequence>MRLRLLIIFSLINSIDNITDFAKLFGIELPASADAFTRSDSPASRLGNSRAATELATMAKCKPELRTVPLDLPLEANTYFYPTCVRLEQCGGCCMGHLLTCRPKVTKVVKLKVRVWPGAEDSGRSQQQQQHNAARSRGRRQRGRGRRRRRESVPSFHEVEAIKHVQCECGCKVQEQDCDPAIHTYLQRECSCACKSKDEKAKCERQSDTRYWDDNSCACYCRRPVDCSSGEGFSQASCRCERVTARGSFLVGIMEDFNDRRRISVRPLDRRPVRVPLRADEPVSSRRSTLVATSLVF</sequence>
<comment type="caution">
    <text evidence="4">The sequence shown here is derived from an EMBL/GenBank/DDBJ whole genome shotgun (WGS) entry which is preliminary data.</text>
</comment>
<dbReference type="GO" id="GO:0016020">
    <property type="term" value="C:membrane"/>
    <property type="evidence" value="ECO:0007669"/>
    <property type="project" value="InterPro"/>
</dbReference>
<accession>A0A8J4YV81</accession>
<keyword evidence="5" id="KW-1185">Reference proteome</keyword>
<comment type="similarity">
    <text evidence="1">Belongs to the PDGF/VEGF growth factor family.</text>
</comment>
<feature type="compositionally biased region" description="Basic residues" evidence="2">
    <location>
        <begin position="134"/>
        <end position="150"/>
    </location>
</feature>
<dbReference type="InterPro" id="IPR029034">
    <property type="entry name" value="Cystine-knot_cytokine"/>
</dbReference>
<feature type="region of interest" description="Disordered" evidence="2">
    <location>
        <begin position="119"/>
        <end position="155"/>
    </location>
</feature>
<gene>
    <name evidence="4" type="ORF">GWK47_031222</name>
</gene>
<evidence type="ECO:0000256" key="2">
    <source>
        <dbReference type="SAM" id="MobiDB-lite"/>
    </source>
</evidence>
<organism evidence="4 5">
    <name type="scientific">Chionoecetes opilio</name>
    <name type="common">Atlantic snow crab</name>
    <name type="synonym">Cancer opilio</name>
    <dbReference type="NCBI Taxonomy" id="41210"/>
    <lineage>
        <taxon>Eukaryota</taxon>
        <taxon>Metazoa</taxon>
        <taxon>Ecdysozoa</taxon>
        <taxon>Arthropoda</taxon>
        <taxon>Crustacea</taxon>
        <taxon>Multicrustacea</taxon>
        <taxon>Malacostraca</taxon>
        <taxon>Eumalacostraca</taxon>
        <taxon>Eucarida</taxon>
        <taxon>Decapoda</taxon>
        <taxon>Pleocyemata</taxon>
        <taxon>Brachyura</taxon>
        <taxon>Eubrachyura</taxon>
        <taxon>Majoidea</taxon>
        <taxon>Majidae</taxon>
        <taxon>Chionoecetes</taxon>
    </lineage>
</organism>